<reference evidence="2" key="1">
    <citation type="journal article" date="2014" name="Genome Announc.">
        <title>Complete Genome Sequences of Two Escherichia coli O145:H28 Outbreak Strains of Food Origin.</title>
        <authorList>
            <person name="Cooper K.K."/>
            <person name="Mandrell R.E."/>
            <person name="Louie J.W."/>
            <person name="Korlach J."/>
            <person name="Clark T.A."/>
            <person name="Parker C.T."/>
            <person name="Huynh S."/>
            <person name="Chain P.S."/>
            <person name="Ahmed S."/>
            <person name="Carter M.Q."/>
        </authorList>
    </citation>
    <scope>NUCLEOTIDE SEQUENCE [LARGE SCALE GENOMIC DNA]</scope>
    <source>
        <strain evidence="2">RM12581</strain>
    </source>
</reference>
<protein>
    <submittedName>
        <fullName evidence="1">Uncharacterized protein</fullName>
    </submittedName>
</protein>
<organism evidence="1 2">
    <name type="scientific">Escherichia coli O145:H28 (strain RM12581)</name>
    <dbReference type="NCBI Taxonomy" id="1248823"/>
    <lineage>
        <taxon>Bacteria</taxon>
        <taxon>Pseudomonadati</taxon>
        <taxon>Pseudomonadota</taxon>
        <taxon>Gammaproteobacteria</taxon>
        <taxon>Enterobacterales</taxon>
        <taxon>Enterobacteriaceae</taxon>
        <taxon>Escherichia</taxon>
    </lineage>
</organism>
<keyword evidence="1" id="KW-0614">Plasmid</keyword>
<geneLocation type="plasmid" evidence="1 2">
    <name>pRM12581</name>
</geneLocation>
<dbReference type="Proteomes" id="UP000025231">
    <property type="component" value="Plasmid pRM12581"/>
</dbReference>
<dbReference type="EMBL" id="CP007137">
    <property type="protein sequence ID" value="AHY74167.1"/>
    <property type="molecule type" value="Genomic_DNA"/>
</dbReference>
<proteinExistence type="predicted"/>
<evidence type="ECO:0000313" key="1">
    <source>
        <dbReference type="EMBL" id="AHY74167.1"/>
    </source>
</evidence>
<name>A0ABC8A2H9_ECOLR</name>
<accession>A0ABC8A2H9</accession>
<sequence length="162" mass="17769">MSNDRCVDTKVIFLPSRSAISFCFQPSSINRFNASAISTGVKSSRWMFSISSPAVSSKLFWTLSFTTKSMVSIPACLHALQRRSPFWMTNLPSSFFGNTMIGDCCPSVSKVAASSSMLRKRLRTWTLDTTSSTGTVRTSLPFLPLAALASSDRPFKLFNAIA</sequence>
<dbReference type="AlphaFoldDB" id="A0ABC8A2H9"/>
<gene>
    <name evidence="1" type="ORF">ECRM12581_28815</name>
</gene>
<evidence type="ECO:0000313" key="2">
    <source>
        <dbReference type="Proteomes" id="UP000025231"/>
    </source>
</evidence>